<dbReference type="SMART" id="SM00554">
    <property type="entry name" value="FAS1"/>
    <property type="match status" value="1"/>
</dbReference>
<feature type="non-terminal residue" evidence="2">
    <location>
        <position position="1"/>
    </location>
</feature>
<dbReference type="Gene3D" id="2.30.180.10">
    <property type="entry name" value="FAS1 domain"/>
    <property type="match status" value="1"/>
</dbReference>
<evidence type="ECO:0000313" key="2">
    <source>
        <dbReference type="EMBL" id="WAQ99409.1"/>
    </source>
</evidence>
<sequence length="265" mass="29328">MSFPDTTWSLSSWAKAAGSLLSDVRLTTSMLRVVSLLALVAACRAAQLDVVDTLRDLHNVTSLLSLLDQAGLINTLKSGVKRTSYRNTKFLCCRPSGPFTILAPTDAAFAKIPSADLQALTGDSNMLQNALKYHVLNGMIYDFDLRTGEHIASINGHQVRVYTSSQGKYFFNQAEVVGTEIQASNGVIFLIDEVLNVPEGTILDILKNPDYNLTQFANLVHRREIHLICSVGRSVRRLARQLRFQINQFYHVCQIVGIIDLESSV</sequence>
<evidence type="ECO:0000259" key="1">
    <source>
        <dbReference type="PROSITE" id="PS50213"/>
    </source>
</evidence>
<organism evidence="2 3">
    <name type="scientific">Mya arenaria</name>
    <name type="common">Soft-shell clam</name>
    <dbReference type="NCBI Taxonomy" id="6604"/>
    <lineage>
        <taxon>Eukaryota</taxon>
        <taxon>Metazoa</taxon>
        <taxon>Spiralia</taxon>
        <taxon>Lophotrochozoa</taxon>
        <taxon>Mollusca</taxon>
        <taxon>Bivalvia</taxon>
        <taxon>Autobranchia</taxon>
        <taxon>Heteroconchia</taxon>
        <taxon>Euheterodonta</taxon>
        <taxon>Imparidentia</taxon>
        <taxon>Neoheterodontei</taxon>
        <taxon>Myida</taxon>
        <taxon>Myoidea</taxon>
        <taxon>Myidae</taxon>
        <taxon>Mya</taxon>
    </lineage>
</organism>
<dbReference type="Pfam" id="PF02469">
    <property type="entry name" value="Fasciclin"/>
    <property type="match status" value="1"/>
</dbReference>
<dbReference type="PANTHER" id="PTHR10900">
    <property type="entry name" value="PERIOSTIN-RELATED"/>
    <property type="match status" value="1"/>
</dbReference>
<reference evidence="2" key="1">
    <citation type="submission" date="2022-11" db="EMBL/GenBank/DDBJ databases">
        <title>Centuries of genome instability and evolution in soft-shell clam transmissible cancer (bioRxiv).</title>
        <authorList>
            <person name="Hart S.F.M."/>
            <person name="Yonemitsu M.A."/>
            <person name="Giersch R.M."/>
            <person name="Beal B.F."/>
            <person name="Arriagada G."/>
            <person name="Davis B.W."/>
            <person name="Ostrander E.A."/>
            <person name="Goff S.P."/>
            <person name="Metzger M.J."/>
        </authorList>
    </citation>
    <scope>NUCLEOTIDE SEQUENCE</scope>
    <source>
        <strain evidence="2">MELC-2E11</strain>
        <tissue evidence="2">Siphon/mantle</tissue>
    </source>
</reference>
<name>A0ABY7DS43_MYAAR</name>
<feature type="domain" description="FAS1" evidence="1">
    <location>
        <begin position="47"/>
        <end position="195"/>
    </location>
</feature>
<proteinExistence type="predicted"/>
<dbReference type="Proteomes" id="UP001164746">
    <property type="component" value="Chromosome 3"/>
</dbReference>
<dbReference type="EMBL" id="CP111014">
    <property type="protein sequence ID" value="WAQ99409.1"/>
    <property type="molecule type" value="Genomic_DNA"/>
</dbReference>
<evidence type="ECO:0000313" key="3">
    <source>
        <dbReference type="Proteomes" id="UP001164746"/>
    </source>
</evidence>
<accession>A0ABY7DS43</accession>
<dbReference type="InterPro" id="IPR036378">
    <property type="entry name" value="FAS1_dom_sf"/>
</dbReference>
<dbReference type="SUPFAM" id="SSF82153">
    <property type="entry name" value="FAS1 domain"/>
    <property type="match status" value="1"/>
</dbReference>
<gene>
    <name evidence="2" type="ORF">MAR_023782</name>
</gene>
<dbReference type="PANTHER" id="PTHR10900:SF77">
    <property type="entry name" value="FI19380P1"/>
    <property type="match status" value="1"/>
</dbReference>
<dbReference type="InterPro" id="IPR050904">
    <property type="entry name" value="Adhesion/Biosynth-related"/>
</dbReference>
<dbReference type="InterPro" id="IPR000782">
    <property type="entry name" value="FAS1_domain"/>
</dbReference>
<dbReference type="PROSITE" id="PS50213">
    <property type="entry name" value="FAS1"/>
    <property type="match status" value="1"/>
</dbReference>
<keyword evidence="3" id="KW-1185">Reference proteome</keyword>
<protein>
    <submittedName>
        <fullName evidence="2">Y1483-like protein</fullName>
    </submittedName>
</protein>